<protein>
    <recommendedName>
        <fullName evidence="7">CS domain-containing protein</fullName>
    </recommendedName>
</protein>
<sequence>MDLASSISGAPSRHHQQSSNFISLPPCCFHSPTHTRAHTHAHIHTRTHVEVRTRRETNQDVSYCVTTTAVPSKLPRHDDYYALADAGMRQIKERAYTEGIENLTSAIKQRDAPLWLIERSKAYVRTNQFDAALQDAETALHIAYQRANRELMTEAQLRRAITFYRMNKYADADVCAFWALRLAEGAKAHEDEGQRDKVDKNGDYLVTAEELKALIAERIAKENERSKSKIADPINNTRTKEGFQRNLAMTWRLQSLNAIEKLPVGDDGRKVHLTDMYPDPSKKTTTDNTTENIATRSDLTAPDTWEQAWSRYQTEYKKHKLRYSFYQSDLGLNIDIFVKNLSSGQVAIESDSHAIKISPAQGVSIGAFGGPIVLLLSDEINPQATKYTVKSMKIELALQKKRPGKWPSLLRKDAEMVDNLTADNLSSGPSFDTFRSFVTSLGFDSVGELQLPDYASSPSTWYIAFIEKLRSKFDDRNRERKRIPGVDLTYPTSSKKGPQNWDNIDVDDDEDASKNGDVNSFFQKIYKNADEDTKRAMMKSFTESNGTALSTSWDDAKSKTYKTQPPDGAEAKKWE</sequence>
<dbReference type="CDD" id="cd06466">
    <property type="entry name" value="p23_CS_SGT1_like"/>
    <property type="match status" value="1"/>
</dbReference>
<dbReference type="PROSITE" id="PS51203">
    <property type="entry name" value="CS"/>
    <property type="match status" value="1"/>
</dbReference>
<feature type="region of interest" description="Disordered" evidence="2">
    <location>
        <begin position="486"/>
        <end position="515"/>
    </location>
</feature>
<feature type="compositionally biased region" description="Polar residues" evidence="2">
    <location>
        <begin position="541"/>
        <end position="553"/>
    </location>
</feature>
<dbReference type="InterPro" id="IPR008978">
    <property type="entry name" value="HSP20-like_chaperone"/>
</dbReference>
<dbReference type="InterPro" id="IPR044563">
    <property type="entry name" value="Sgt1-like"/>
</dbReference>
<feature type="domain" description="CS" evidence="4">
    <location>
        <begin position="318"/>
        <end position="410"/>
    </location>
</feature>
<dbReference type="GO" id="GO:0051087">
    <property type="term" value="F:protein-folding chaperone binding"/>
    <property type="evidence" value="ECO:0007669"/>
    <property type="project" value="InterPro"/>
</dbReference>
<keyword evidence="6" id="KW-1185">Reference proteome</keyword>
<dbReference type="Pfam" id="PF04969">
    <property type="entry name" value="CS"/>
    <property type="match status" value="1"/>
</dbReference>
<dbReference type="Gene3D" id="1.25.40.10">
    <property type="entry name" value="Tetratricopeptide repeat domain"/>
    <property type="match status" value="1"/>
</dbReference>
<dbReference type="InterPro" id="IPR007699">
    <property type="entry name" value="SGS_dom"/>
</dbReference>
<dbReference type="Proteomes" id="UP001305414">
    <property type="component" value="Unassembled WGS sequence"/>
</dbReference>
<dbReference type="Pfam" id="PF05002">
    <property type="entry name" value="SGS"/>
    <property type="match status" value="1"/>
</dbReference>
<evidence type="ECO:0000259" key="4">
    <source>
        <dbReference type="PROSITE" id="PS51203"/>
    </source>
</evidence>
<feature type="domain" description="SGS" evidence="3">
    <location>
        <begin position="489"/>
        <end position="575"/>
    </location>
</feature>
<accession>A0AAN7V272</accession>
<evidence type="ECO:0000259" key="3">
    <source>
        <dbReference type="PROSITE" id="PS51048"/>
    </source>
</evidence>
<evidence type="ECO:0000313" key="5">
    <source>
        <dbReference type="EMBL" id="KAK5637156.1"/>
    </source>
</evidence>
<dbReference type="AlphaFoldDB" id="A0AAN7V272"/>
<dbReference type="Gene3D" id="2.60.40.790">
    <property type="match status" value="1"/>
</dbReference>
<comment type="caution">
    <text evidence="5">The sequence shown here is derived from an EMBL/GenBank/DDBJ whole genome shotgun (WGS) entry which is preliminary data.</text>
</comment>
<evidence type="ECO:0000256" key="2">
    <source>
        <dbReference type="SAM" id="MobiDB-lite"/>
    </source>
</evidence>
<feature type="region of interest" description="Disordered" evidence="2">
    <location>
        <begin position="537"/>
        <end position="575"/>
    </location>
</feature>
<evidence type="ECO:0000313" key="6">
    <source>
        <dbReference type="Proteomes" id="UP001305414"/>
    </source>
</evidence>
<comment type="similarity">
    <text evidence="1">Belongs to the SGT1 family.</text>
</comment>
<feature type="compositionally biased region" description="Polar residues" evidence="2">
    <location>
        <begin position="490"/>
        <end position="501"/>
    </location>
</feature>
<evidence type="ECO:0000256" key="1">
    <source>
        <dbReference type="ARBA" id="ARBA00008509"/>
    </source>
</evidence>
<gene>
    <name evidence="5" type="ORF">RRF57_012868</name>
</gene>
<proteinExistence type="inferred from homology"/>
<dbReference type="PANTHER" id="PTHR45862">
    <property type="entry name" value="PROTEIN SGT1 HOMOLOG"/>
    <property type="match status" value="1"/>
</dbReference>
<name>A0AAN7V272_9PEZI</name>
<dbReference type="SUPFAM" id="SSF48452">
    <property type="entry name" value="TPR-like"/>
    <property type="match status" value="1"/>
</dbReference>
<organism evidence="5 6">
    <name type="scientific">Xylaria bambusicola</name>
    <dbReference type="NCBI Taxonomy" id="326684"/>
    <lineage>
        <taxon>Eukaryota</taxon>
        <taxon>Fungi</taxon>
        <taxon>Dikarya</taxon>
        <taxon>Ascomycota</taxon>
        <taxon>Pezizomycotina</taxon>
        <taxon>Sordariomycetes</taxon>
        <taxon>Xylariomycetidae</taxon>
        <taxon>Xylariales</taxon>
        <taxon>Xylariaceae</taxon>
        <taxon>Xylaria</taxon>
    </lineage>
</organism>
<feature type="region of interest" description="Disordered" evidence="2">
    <location>
        <begin position="270"/>
        <end position="289"/>
    </location>
</feature>
<dbReference type="InterPro" id="IPR007052">
    <property type="entry name" value="CS_dom"/>
</dbReference>
<reference evidence="5 6" key="1">
    <citation type="submission" date="2023-10" db="EMBL/GenBank/DDBJ databases">
        <title>Draft genome sequence of Xylaria bambusicola isolate GMP-LS, the root and basal stem rot pathogen of sugarcane in Indonesia.</title>
        <authorList>
            <person name="Selvaraj P."/>
            <person name="Muralishankar V."/>
            <person name="Muruganantham S."/>
            <person name="Sp S."/>
            <person name="Haryani S."/>
            <person name="Lau K.J.X."/>
            <person name="Naqvi N.I."/>
        </authorList>
    </citation>
    <scope>NUCLEOTIDE SEQUENCE [LARGE SCALE GENOMIC DNA]</scope>
    <source>
        <strain evidence="5">GMP-LS</strain>
    </source>
</reference>
<dbReference type="EMBL" id="JAWHQM010000093">
    <property type="protein sequence ID" value="KAK5637156.1"/>
    <property type="molecule type" value="Genomic_DNA"/>
</dbReference>
<dbReference type="InterPro" id="IPR011990">
    <property type="entry name" value="TPR-like_helical_dom_sf"/>
</dbReference>
<dbReference type="PROSITE" id="PS51048">
    <property type="entry name" value="SGS"/>
    <property type="match status" value="1"/>
</dbReference>
<dbReference type="SUPFAM" id="SSF49764">
    <property type="entry name" value="HSP20-like chaperones"/>
    <property type="match status" value="1"/>
</dbReference>
<evidence type="ECO:0008006" key="7">
    <source>
        <dbReference type="Google" id="ProtNLM"/>
    </source>
</evidence>